<accession>A0A2V5J9E3</accession>
<evidence type="ECO:0000313" key="4">
    <source>
        <dbReference type="Proteomes" id="UP000248817"/>
    </source>
</evidence>
<dbReference type="EMBL" id="KZ825472">
    <property type="protein sequence ID" value="PYI34947.1"/>
    <property type="molecule type" value="Genomic_DNA"/>
</dbReference>
<keyword evidence="2" id="KW-0812">Transmembrane</keyword>
<keyword evidence="2" id="KW-1133">Transmembrane helix</keyword>
<keyword evidence="4" id="KW-1185">Reference proteome</keyword>
<name>A0A2V5J9E3_9EURO</name>
<feature type="region of interest" description="Disordered" evidence="1">
    <location>
        <begin position="154"/>
        <end position="177"/>
    </location>
</feature>
<proteinExistence type="predicted"/>
<evidence type="ECO:0000256" key="2">
    <source>
        <dbReference type="SAM" id="Phobius"/>
    </source>
</evidence>
<reference evidence="3 4" key="1">
    <citation type="submission" date="2018-02" db="EMBL/GenBank/DDBJ databases">
        <title>The genomes of Aspergillus section Nigri reveals drivers in fungal speciation.</title>
        <authorList>
            <consortium name="DOE Joint Genome Institute"/>
            <person name="Vesth T.C."/>
            <person name="Nybo J."/>
            <person name="Theobald S."/>
            <person name="Brandl J."/>
            <person name="Frisvad J.C."/>
            <person name="Nielsen K.F."/>
            <person name="Lyhne E.K."/>
            <person name="Kogle M.E."/>
            <person name="Kuo A."/>
            <person name="Riley R."/>
            <person name="Clum A."/>
            <person name="Nolan M."/>
            <person name="Lipzen A."/>
            <person name="Salamov A."/>
            <person name="Henrissat B."/>
            <person name="Wiebenga A."/>
            <person name="De vries R.P."/>
            <person name="Grigoriev I.V."/>
            <person name="Mortensen U.H."/>
            <person name="Andersen M.R."/>
            <person name="Baker S.E."/>
        </authorList>
    </citation>
    <scope>NUCLEOTIDE SEQUENCE [LARGE SCALE GENOMIC DNA]</scope>
    <source>
        <strain evidence="3 4">CBS 114.80</strain>
    </source>
</reference>
<evidence type="ECO:0000256" key="1">
    <source>
        <dbReference type="SAM" id="MobiDB-lite"/>
    </source>
</evidence>
<gene>
    <name evidence="3" type="ORF">BP00DRAFT_443086</name>
</gene>
<sequence length="177" mass="20696">MTDFITEATLVILFVIGVHLNRHTLVPHVRSTSARHPTLTVWVAVPLFALMVRFTIRHSIYIYRLAYDHQQIQALMTRTVLGRDKTWTEAETVDWLISRGQIAGIRDHWVALAQRQTLIAMILIEVAYIDLAIMVCDLAYRGLLALWQSPRRNQRRRRPAQRARRNQTRRGRPVQRP</sequence>
<feature type="transmembrane region" description="Helical" evidence="2">
    <location>
        <begin position="39"/>
        <end position="56"/>
    </location>
</feature>
<organism evidence="3 4">
    <name type="scientific">Aspergillus indologenus CBS 114.80</name>
    <dbReference type="NCBI Taxonomy" id="1450541"/>
    <lineage>
        <taxon>Eukaryota</taxon>
        <taxon>Fungi</taxon>
        <taxon>Dikarya</taxon>
        <taxon>Ascomycota</taxon>
        <taxon>Pezizomycotina</taxon>
        <taxon>Eurotiomycetes</taxon>
        <taxon>Eurotiomycetidae</taxon>
        <taxon>Eurotiales</taxon>
        <taxon>Aspergillaceae</taxon>
        <taxon>Aspergillus</taxon>
        <taxon>Aspergillus subgen. Circumdati</taxon>
    </lineage>
</organism>
<dbReference type="AlphaFoldDB" id="A0A2V5J9E3"/>
<evidence type="ECO:0000313" key="3">
    <source>
        <dbReference type="EMBL" id="PYI34947.1"/>
    </source>
</evidence>
<dbReference type="Proteomes" id="UP000248817">
    <property type="component" value="Unassembled WGS sequence"/>
</dbReference>
<keyword evidence="2" id="KW-0472">Membrane</keyword>
<protein>
    <submittedName>
        <fullName evidence="3">Uncharacterized protein</fullName>
    </submittedName>
</protein>